<comment type="caution">
    <text evidence="4">The sequence shown here is derived from an EMBL/GenBank/DDBJ whole genome shotgun (WGS) entry which is preliminary data.</text>
</comment>
<reference evidence="4 5" key="1">
    <citation type="submission" date="2014-07" db="EMBL/GenBank/DDBJ databases">
        <title>Genome of Chryseobacterium piperi CTM.</title>
        <authorList>
            <person name="Pipes S.E."/>
            <person name="Stropko S.J."/>
            <person name="Newman J.D."/>
        </authorList>
    </citation>
    <scope>NUCLEOTIDE SEQUENCE [LARGE SCALE GENOMIC DNA]</scope>
    <source>
        <strain evidence="4 5">CTM</strain>
    </source>
</reference>
<dbReference type="STRING" id="558152.IQ37_08530"/>
<keyword evidence="1 2" id="KW-0732">Signal</keyword>
<evidence type="ECO:0000313" key="5">
    <source>
        <dbReference type="Proteomes" id="UP000028709"/>
    </source>
</evidence>
<dbReference type="eggNOG" id="COG3291">
    <property type="taxonomic scope" value="Bacteria"/>
</dbReference>
<gene>
    <name evidence="4" type="ORF">IQ37_08530</name>
</gene>
<protein>
    <recommendedName>
        <fullName evidence="3">Fibronectin type-III domain-containing protein</fullName>
    </recommendedName>
</protein>
<dbReference type="KEGG" id="cpip:CJF12_18310"/>
<organism evidence="4 5">
    <name type="scientific">Chryseobacterium piperi</name>
    <dbReference type="NCBI Taxonomy" id="558152"/>
    <lineage>
        <taxon>Bacteria</taxon>
        <taxon>Pseudomonadati</taxon>
        <taxon>Bacteroidota</taxon>
        <taxon>Flavobacteriia</taxon>
        <taxon>Flavobacteriales</taxon>
        <taxon>Weeksellaceae</taxon>
        <taxon>Chryseobacterium group</taxon>
        <taxon>Chryseobacterium</taxon>
    </lineage>
</organism>
<evidence type="ECO:0000259" key="3">
    <source>
        <dbReference type="PROSITE" id="PS50853"/>
    </source>
</evidence>
<dbReference type="NCBIfam" id="TIGR04183">
    <property type="entry name" value="Por_Secre_tail"/>
    <property type="match status" value="1"/>
</dbReference>
<evidence type="ECO:0000256" key="2">
    <source>
        <dbReference type="SAM" id="SignalP"/>
    </source>
</evidence>
<dbReference type="PROSITE" id="PS50853">
    <property type="entry name" value="FN3"/>
    <property type="match status" value="1"/>
</dbReference>
<keyword evidence="5" id="KW-1185">Reference proteome</keyword>
<dbReference type="Proteomes" id="UP000028709">
    <property type="component" value="Unassembled WGS sequence"/>
</dbReference>
<dbReference type="EMBL" id="JPRJ01000012">
    <property type="protein sequence ID" value="KFF28865.1"/>
    <property type="molecule type" value="Genomic_DNA"/>
</dbReference>
<dbReference type="InterPro" id="IPR013783">
    <property type="entry name" value="Ig-like_fold"/>
</dbReference>
<dbReference type="Pfam" id="PF18962">
    <property type="entry name" value="Por_Secre_tail"/>
    <property type="match status" value="1"/>
</dbReference>
<feature type="chain" id="PRO_5001804495" description="Fibronectin type-III domain-containing protein" evidence="2">
    <location>
        <begin position="24"/>
        <end position="595"/>
    </location>
</feature>
<proteinExistence type="predicted"/>
<evidence type="ECO:0000313" key="4">
    <source>
        <dbReference type="EMBL" id="KFF28865.1"/>
    </source>
</evidence>
<dbReference type="Gene3D" id="2.60.40.10">
    <property type="entry name" value="Immunoglobulins"/>
    <property type="match status" value="1"/>
</dbReference>
<dbReference type="OrthoDB" id="1274898at2"/>
<dbReference type="SUPFAM" id="SSF49265">
    <property type="entry name" value="Fibronectin type III"/>
    <property type="match status" value="1"/>
</dbReference>
<dbReference type="InterPro" id="IPR026444">
    <property type="entry name" value="Secre_tail"/>
</dbReference>
<accession>A0A086BIV1</accession>
<dbReference type="RefSeq" id="WP_084675629.1">
    <property type="nucleotide sequence ID" value="NZ_CP023049.2"/>
</dbReference>
<evidence type="ECO:0000256" key="1">
    <source>
        <dbReference type="ARBA" id="ARBA00022729"/>
    </source>
</evidence>
<sequence>MKINRFFGALSVCAFFSASDMMAQNFQTMPVQSGYTADVVANGVGSAMSSTTIDVDGVSFAFVARDFQLTSSSTPINYGIPVNGVINSVVASTPGLSYQLGDLSGNNSLRLATIGSSGTLTFTTPKAAFKLYMLSTSGSGTSSVSATVTFADNTTQVFSGISLSDWYNGANYAIQGIGRINRTNNVLESSTTNPRLYQSTLNIDAANQTKPIQSITIAKSAGSGISNIFAISADAFTDCSAPTLQPVGTLSSNSAQVSWTIPPTTTAASYDVYYSTTNTAPTGTTTPNMTGITGTSTTIGSLSSSTTYYYWVRTNCSTATSQSGWSLAGSFTTLCGTIVPPYTNAFSPFPGNCWANNISGGTPTTGPTGTNSLWTEDGFLNVTGTGAARINLYLSNRTGWLKTVPFDLSAGGYKVKFDYGVTTYSGTASSPMGSDDVVHFLVSNDGGSTWSVLQTWDVNNAPTNSSTVYSYDLTSNTSSNTVFAFYGTDGAVSDGPDYNFYVDNFTVEPVQLSTSEVKSNKKVINIHPNPFKDIIYISGTKDVKSVTITDVSGRLLKTIDQPAKEINLSDLNSGLYLITIQFKDGSKNTVKAIKQ</sequence>
<feature type="signal peptide" evidence="2">
    <location>
        <begin position="1"/>
        <end position="23"/>
    </location>
</feature>
<dbReference type="InterPro" id="IPR036116">
    <property type="entry name" value="FN3_sf"/>
</dbReference>
<dbReference type="AlphaFoldDB" id="A0A086BIV1"/>
<name>A0A086BIV1_9FLAO</name>
<dbReference type="InterPro" id="IPR003961">
    <property type="entry name" value="FN3_dom"/>
</dbReference>
<feature type="domain" description="Fibronectin type-III" evidence="3">
    <location>
        <begin position="241"/>
        <end position="336"/>
    </location>
</feature>
<dbReference type="Gene3D" id="2.60.120.260">
    <property type="entry name" value="Galactose-binding domain-like"/>
    <property type="match status" value="1"/>
</dbReference>